<dbReference type="AlphaFoldDB" id="A0A5K3FEF5"/>
<protein>
    <submittedName>
        <fullName evidence="1">Secreted protein</fullName>
    </submittedName>
</protein>
<sequence length="73" mass="8350">MHSRNVVSSVSRFWYSSCPEMNSCLQASTIFSLILLNQLLNCRHLAEFSTIMVSFKNNLEQFIGIDFVNESVT</sequence>
<organism evidence="1">
    <name type="scientific">Mesocestoides corti</name>
    <name type="common">Flatworm</name>
    <dbReference type="NCBI Taxonomy" id="53468"/>
    <lineage>
        <taxon>Eukaryota</taxon>
        <taxon>Metazoa</taxon>
        <taxon>Spiralia</taxon>
        <taxon>Lophotrochozoa</taxon>
        <taxon>Platyhelminthes</taxon>
        <taxon>Cestoda</taxon>
        <taxon>Eucestoda</taxon>
        <taxon>Cyclophyllidea</taxon>
        <taxon>Mesocestoididae</taxon>
        <taxon>Mesocestoides</taxon>
    </lineage>
</organism>
<reference evidence="1" key="1">
    <citation type="submission" date="2019-11" db="UniProtKB">
        <authorList>
            <consortium name="WormBaseParasite"/>
        </authorList>
    </citation>
    <scope>IDENTIFICATION</scope>
</reference>
<name>A0A5K3FEF5_MESCO</name>
<proteinExistence type="predicted"/>
<evidence type="ECO:0000313" key="1">
    <source>
        <dbReference type="WBParaSite" id="MCU_007774-RA"/>
    </source>
</evidence>
<accession>A0A5K3FEF5</accession>
<dbReference type="WBParaSite" id="MCU_007774-RA">
    <property type="protein sequence ID" value="MCU_007774-RA"/>
    <property type="gene ID" value="MCU_007774"/>
</dbReference>